<keyword evidence="13" id="KW-1185">Reference proteome</keyword>
<dbReference type="Proteomes" id="UP000613582">
    <property type="component" value="Unassembled WGS sequence"/>
</dbReference>
<dbReference type="PANTHER" id="PTHR43750:SF1">
    <property type="entry name" value="GDP-MANNOSE 6-DEHYDROGENASE"/>
    <property type="match status" value="1"/>
</dbReference>
<dbReference type="EC" id="1.1.1.22" evidence="3 7"/>
<feature type="binding site" evidence="10">
    <location>
        <position position="35"/>
    </location>
    <ligand>
        <name>NAD(+)</name>
        <dbReference type="ChEBI" id="CHEBI:57540"/>
    </ligand>
</feature>
<dbReference type="Pfam" id="PF00984">
    <property type="entry name" value="UDPG_MGDP_dh"/>
    <property type="match status" value="1"/>
</dbReference>
<keyword evidence="4 7" id="KW-0560">Oxidoreductase</keyword>
<feature type="binding site" evidence="10">
    <location>
        <position position="335"/>
    </location>
    <ligand>
        <name>NAD(+)</name>
        <dbReference type="ChEBI" id="CHEBI:57540"/>
    </ligand>
</feature>
<evidence type="ECO:0000313" key="12">
    <source>
        <dbReference type="EMBL" id="GGD14182.1"/>
    </source>
</evidence>
<feature type="binding site" evidence="10">
    <location>
        <position position="86"/>
    </location>
    <ligand>
        <name>NAD(+)</name>
        <dbReference type="ChEBI" id="CHEBI:57540"/>
    </ligand>
</feature>
<dbReference type="SUPFAM" id="SSF48179">
    <property type="entry name" value="6-phosphogluconate dehydrogenase C-terminal domain-like"/>
    <property type="match status" value="1"/>
</dbReference>
<feature type="binding site" evidence="10">
    <location>
        <position position="271"/>
    </location>
    <ligand>
        <name>NAD(+)</name>
        <dbReference type="ChEBI" id="CHEBI:57540"/>
    </ligand>
</feature>
<evidence type="ECO:0000256" key="7">
    <source>
        <dbReference type="PIRNR" id="PIRNR000124"/>
    </source>
</evidence>
<reference evidence="12" key="1">
    <citation type="journal article" date="2014" name="Int. J. Syst. Evol. Microbiol.">
        <title>Complete genome sequence of Corynebacterium casei LMG S-19264T (=DSM 44701T), isolated from a smear-ripened cheese.</title>
        <authorList>
            <consortium name="US DOE Joint Genome Institute (JGI-PGF)"/>
            <person name="Walter F."/>
            <person name="Albersmeier A."/>
            <person name="Kalinowski J."/>
            <person name="Ruckert C."/>
        </authorList>
    </citation>
    <scope>NUCLEOTIDE SEQUENCE</scope>
    <source>
        <strain evidence="12">CGMCC 1.12921</strain>
    </source>
</reference>
<protein>
    <recommendedName>
        <fullName evidence="3 7">UDP-glucose 6-dehydrogenase</fullName>
        <ecNumber evidence="3 7">1.1.1.22</ecNumber>
    </recommendedName>
</protein>
<feature type="binding site" evidence="10">
    <location>
        <position position="161"/>
    </location>
    <ligand>
        <name>NAD(+)</name>
        <dbReference type="ChEBI" id="CHEBI:57540"/>
    </ligand>
</feature>
<dbReference type="Gene3D" id="3.40.50.720">
    <property type="entry name" value="NAD(P)-binding Rossmann-like Domain"/>
    <property type="match status" value="2"/>
</dbReference>
<feature type="binding site" evidence="9">
    <location>
        <position position="328"/>
    </location>
    <ligand>
        <name>substrate</name>
    </ligand>
</feature>
<dbReference type="PIRSF" id="PIRSF500134">
    <property type="entry name" value="UDPglc_DH_bac"/>
    <property type="match status" value="1"/>
</dbReference>
<feature type="binding site" evidence="9">
    <location>
        <position position="210"/>
    </location>
    <ligand>
        <name>substrate</name>
    </ligand>
</feature>
<evidence type="ECO:0000256" key="8">
    <source>
        <dbReference type="PIRSR" id="PIRSR500134-1"/>
    </source>
</evidence>
<feature type="binding site" evidence="9">
    <location>
        <begin position="257"/>
        <end position="261"/>
    </location>
    <ligand>
        <name>substrate</name>
    </ligand>
</feature>
<comment type="catalytic activity">
    <reaction evidence="6 7">
        <text>UDP-alpha-D-glucose + 2 NAD(+) + H2O = UDP-alpha-D-glucuronate + 2 NADH + 3 H(+)</text>
        <dbReference type="Rhea" id="RHEA:23596"/>
        <dbReference type="ChEBI" id="CHEBI:15377"/>
        <dbReference type="ChEBI" id="CHEBI:15378"/>
        <dbReference type="ChEBI" id="CHEBI:57540"/>
        <dbReference type="ChEBI" id="CHEBI:57945"/>
        <dbReference type="ChEBI" id="CHEBI:58052"/>
        <dbReference type="ChEBI" id="CHEBI:58885"/>
        <dbReference type="EC" id="1.1.1.22"/>
    </reaction>
</comment>
<dbReference type="InterPro" id="IPR014027">
    <property type="entry name" value="UDP-Glc/GDP-Man_DH_C"/>
</dbReference>
<dbReference type="SUPFAM" id="SSF52413">
    <property type="entry name" value="UDP-glucose/GDP-mannose dehydrogenase C-terminal domain"/>
    <property type="match status" value="1"/>
</dbReference>
<name>A0A8J2V6K2_9PROT</name>
<evidence type="ECO:0000256" key="10">
    <source>
        <dbReference type="PIRSR" id="PIRSR500134-3"/>
    </source>
</evidence>
<proteinExistence type="inferred from homology"/>
<dbReference type="Gene3D" id="1.20.5.170">
    <property type="match status" value="1"/>
</dbReference>
<dbReference type="InterPro" id="IPR008927">
    <property type="entry name" value="6-PGluconate_DH-like_C_sf"/>
</dbReference>
<feature type="domain" description="UDP-glucose/GDP-mannose dehydrogenase C-terminal" evidence="11">
    <location>
        <begin position="321"/>
        <end position="429"/>
    </location>
</feature>
<dbReference type="GO" id="GO:0003979">
    <property type="term" value="F:UDP-glucose 6-dehydrogenase activity"/>
    <property type="evidence" value="ECO:0007669"/>
    <property type="project" value="UniProtKB-EC"/>
</dbReference>
<dbReference type="SUPFAM" id="SSF51735">
    <property type="entry name" value="NAD(P)-binding Rossmann-fold domains"/>
    <property type="match status" value="1"/>
</dbReference>
<evidence type="ECO:0000256" key="4">
    <source>
        <dbReference type="ARBA" id="ARBA00023002"/>
    </source>
</evidence>
<comment type="similarity">
    <text evidence="2 7">Belongs to the UDP-glucose/GDP-mannose dehydrogenase family.</text>
</comment>
<feature type="binding site" evidence="10">
    <location>
        <position position="30"/>
    </location>
    <ligand>
        <name>NAD(+)</name>
        <dbReference type="ChEBI" id="CHEBI:57540"/>
    </ligand>
</feature>
<dbReference type="GO" id="GO:0000271">
    <property type="term" value="P:polysaccharide biosynthetic process"/>
    <property type="evidence" value="ECO:0007669"/>
    <property type="project" value="InterPro"/>
</dbReference>
<dbReference type="InterPro" id="IPR036220">
    <property type="entry name" value="UDP-Glc/GDP-Man_DH_C_sf"/>
</dbReference>
<dbReference type="InterPro" id="IPR001732">
    <property type="entry name" value="UDP-Glc/GDP-Man_DH_N"/>
</dbReference>
<evidence type="ECO:0000256" key="3">
    <source>
        <dbReference type="ARBA" id="ARBA00012954"/>
    </source>
</evidence>
<dbReference type="AlphaFoldDB" id="A0A8J2V6K2"/>
<feature type="binding site" evidence="9">
    <location>
        <begin position="158"/>
        <end position="161"/>
    </location>
    <ligand>
        <name>substrate</name>
    </ligand>
</feature>
<dbReference type="NCBIfam" id="TIGR03026">
    <property type="entry name" value="NDP-sugDHase"/>
    <property type="match status" value="1"/>
</dbReference>
<evidence type="ECO:0000256" key="2">
    <source>
        <dbReference type="ARBA" id="ARBA00006601"/>
    </source>
</evidence>
<dbReference type="InterPro" id="IPR014026">
    <property type="entry name" value="UDP-Glc/GDP-Man_DH_dimer"/>
</dbReference>
<evidence type="ECO:0000256" key="9">
    <source>
        <dbReference type="PIRSR" id="PIRSR500134-2"/>
    </source>
</evidence>
<reference evidence="12" key="2">
    <citation type="submission" date="2020-09" db="EMBL/GenBank/DDBJ databases">
        <authorList>
            <person name="Sun Q."/>
            <person name="Zhou Y."/>
        </authorList>
    </citation>
    <scope>NUCLEOTIDE SEQUENCE</scope>
    <source>
        <strain evidence="12">CGMCC 1.12921</strain>
    </source>
</reference>
<dbReference type="Pfam" id="PF03721">
    <property type="entry name" value="UDPG_MGDP_dh_N"/>
    <property type="match status" value="1"/>
</dbReference>
<evidence type="ECO:0000256" key="1">
    <source>
        <dbReference type="ARBA" id="ARBA00004701"/>
    </source>
</evidence>
<evidence type="ECO:0000259" key="11">
    <source>
        <dbReference type="SMART" id="SM00984"/>
    </source>
</evidence>
<evidence type="ECO:0000256" key="5">
    <source>
        <dbReference type="ARBA" id="ARBA00023027"/>
    </source>
</evidence>
<accession>A0A8J2V6K2</accession>
<evidence type="ECO:0000313" key="13">
    <source>
        <dbReference type="Proteomes" id="UP000613582"/>
    </source>
</evidence>
<dbReference type="GO" id="GO:0051287">
    <property type="term" value="F:NAD binding"/>
    <property type="evidence" value="ECO:0007669"/>
    <property type="project" value="InterPro"/>
</dbReference>
<gene>
    <name evidence="12" type="primary">algD</name>
    <name evidence="12" type="ORF">GCM10011342_23680</name>
</gene>
<organism evidence="12 13">
    <name type="scientific">Aquisalinus flavus</name>
    <dbReference type="NCBI Taxonomy" id="1526572"/>
    <lineage>
        <taxon>Bacteria</taxon>
        <taxon>Pseudomonadati</taxon>
        <taxon>Pseudomonadota</taxon>
        <taxon>Alphaproteobacteria</taxon>
        <taxon>Parvularculales</taxon>
        <taxon>Parvularculaceae</taxon>
        <taxon>Aquisalinus</taxon>
    </lineage>
</organism>
<dbReference type="PIRSF" id="PIRSF000124">
    <property type="entry name" value="UDPglc_GDPman_dh"/>
    <property type="match status" value="1"/>
</dbReference>
<comment type="caution">
    <text evidence="12">The sequence shown here is derived from an EMBL/GenBank/DDBJ whole genome shotgun (WGS) entry which is preliminary data.</text>
</comment>
<feature type="binding site" evidence="9">
    <location>
        <position position="265"/>
    </location>
    <ligand>
        <name>substrate</name>
    </ligand>
</feature>
<evidence type="ECO:0000256" key="6">
    <source>
        <dbReference type="ARBA" id="ARBA00047473"/>
    </source>
</evidence>
<dbReference type="EMBL" id="BMGH01000001">
    <property type="protein sequence ID" value="GGD14182.1"/>
    <property type="molecule type" value="Genomic_DNA"/>
</dbReference>
<feature type="active site" description="Nucleophile" evidence="8">
    <location>
        <position position="268"/>
    </location>
</feature>
<dbReference type="InterPro" id="IPR036291">
    <property type="entry name" value="NAD(P)-bd_dom_sf"/>
</dbReference>
<dbReference type="InterPro" id="IPR028357">
    <property type="entry name" value="UDPglc_DH_bac"/>
</dbReference>
<dbReference type="Pfam" id="PF03720">
    <property type="entry name" value="UDPG_MGDP_dh_C"/>
    <property type="match status" value="1"/>
</dbReference>
<sequence>MKLSIFGLGYVGAVSGACLADLGHQVTGVDLNPEKVARINAGEAPIYEALIGELTERVVSQGRFSATADQNAAVRDTELSIISVGTPTAADGSPMMDAVEAVTRMIGETVRESGKAHTVVVRSTVTPGYCAGTLAPVLEAAAGRRIGDGLHLVFNPEFLREGSSVRDFREPPFTILGSMTDEGADIAARLYDGIDAPLIRTDPGVAESIKILSNAFHALKISFANEAGRLLKSSGIDATEAMRIFVQDTVLNASGAYLRPGFAFGGSCLPKDIRAILSMASASRTDLPVLSAVMGSNRAHIDTVLGMIMARIAEGKPRKAALFGLSFKPGTDDLRESPYVALAEKLIGKGFDLSIIDPWVKTSRLLGKNKAFIEQEIPHFEALLNRDLETTLAQNDILIIGHASAEHLALIGEHAAGKTVVDLANIAALRERGDIDYEGVCW</sequence>
<dbReference type="SMART" id="SM00984">
    <property type="entry name" value="UDPG_MGDP_dh_C"/>
    <property type="match status" value="1"/>
</dbReference>
<comment type="pathway">
    <text evidence="1">Nucleotide-sugar biosynthesis; UDP-alpha-D-glucuronate biosynthesis; UDP-alpha-D-glucuronate from UDP-alpha-D-glucose: step 1/1.</text>
</comment>
<feature type="binding site" evidence="10">
    <location>
        <position position="124"/>
    </location>
    <ligand>
        <name>NAD(+)</name>
        <dbReference type="ChEBI" id="CHEBI:57540"/>
    </ligand>
</feature>
<keyword evidence="5 7" id="KW-0520">NAD</keyword>
<dbReference type="UniPathway" id="UPA00038">
    <property type="reaction ID" value="UER00491"/>
</dbReference>
<dbReference type="RefSeq" id="WP_188158217.1">
    <property type="nucleotide sequence ID" value="NZ_BMGH01000001.1"/>
</dbReference>
<dbReference type="PROSITE" id="PS51257">
    <property type="entry name" value="PROKAR_LIPOPROTEIN"/>
    <property type="match status" value="1"/>
</dbReference>
<dbReference type="GO" id="GO:0006065">
    <property type="term" value="P:UDP-glucuronate biosynthetic process"/>
    <property type="evidence" value="ECO:0007669"/>
    <property type="project" value="UniProtKB-UniPathway"/>
</dbReference>
<dbReference type="InterPro" id="IPR017476">
    <property type="entry name" value="UDP-Glc/GDP-Man"/>
</dbReference>
<dbReference type="PANTHER" id="PTHR43750">
    <property type="entry name" value="UDP-GLUCOSE 6-DEHYDROGENASE TUAD"/>
    <property type="match status" value="1"/>
</dbReference>